<feature type="compositionally biased region" description="Low complexity" evidence="1">
    <location>
        <begin position="521"/>
        <end position="534"/>
    </location>
</feature>
<sequence length="578" mass="63723">MIDSLVRFPREADIETISLLAMAMGAPACTSVSLNLDNPGRFHNSLSTMVGQKSHPFMYRVRSPILQPSDEVDASTRPATQNGRRMLVPKSSARTLVLVDSNKQRVQQMRRLAEPAVTPPSPTIPNEAFFQVPEMAIQPMSAPLPAISKMITTPLADTWNEHESSRQNLLDSIGDATPAYQISPGAHKIVHSAGHSTVPPANDTDYKRATLKLQRLSLMYSPGPLYPVIGILPGALSPVADNYEFAFIERLERRWSDIRTEAYYFSHGAWSDFSQIFPDRIVSLWQAFLDKLPPEEHVYLNIPLVSQNPFLAENSDEKYTPVLTRPIPLVQVLQTLASDDDHIEPGQEPGSPLSSGPNVNMEFVDWIAMRFNMLKMESQEAGTQANAAVCTDRELDLTNSIADIAKFSEPATIKELGLPPSPEASGTYSEADSPREDKHKEAEQSMPAIPMPRSPEEEEVPRQSEDWPASEDEGVQSKSSFSISQSSISLSRPTSAHTSSGRPSYEATFSSANSYESDTGLPDLNLPDLNLPPLESNVPSLLRTSYRRSKRRTMSIGFGKPDTLEQLASTPSIPPRTA</sequence>
<dbReference type="OrthoDB" id="5593337at2759"/>
<keyword evidence="3" id="KW-1185">Reference proteome</keyword>
<protein>
    <submittedName>
        <fullName evidence="2">Uncharacterized protein</fullName>
    </submittedName>
</protein>
<dbReference type="EMBL" id="MCFD01000001">
    <property type="protein sequence ID" value="ORX74463.1"/>
    <property type="molecule type" value="Genomic_DNA"/>
</dbReference>
<comment type="caution">
    <text evidence="2">The sequence shown here is derived from an EMBL/GenBank/DDBJ whole genome shotgun (WGS) entry which is preliminary data.</text>
</comment>
<feature type="compositionally biased region" description="Basic and acidic residues" evidence="1">
    <location>
        <begin position="432"/>
        <end position="443"/>
    </location>
</feature>
<evidence type="ECO:0000256" key="1">
    <source>
        <dbReference type="SAM" id="MobiDB-lite"/>
    </source>
</evidence>
<gene>
    <name evidence="2" type="ORF">DL89DRAFT_290022</name>
</gene>
<dbReference type="GeneID" id="63806681"/>
<name>A0A1Y1WLS5_9FUNG</name>
<feature type="region of interest" description="Disordered" evidence="1">
    <location>
        <begin position="413"/>
        <end position="578"/>
    </location>
</feature>
<dbReference type="Proteomes" id="UP000193922">
    <property type="component" value="Unassembled WGS sequence"/>
</dbReference>
<evidence type="ECO:0000313" key="3">
    <source>
        <dbReference type="Proteomes" id="UP000193922"/>
    </source>
</evidence>
<dbReference type="AlphaFoldDB" id="A0A1Y1WLS5"/>
<proteinExistence type="predicted"/>
<evidence type="ECO:0000313" key="2">
    <source>
        <dbReference type="EMBL" id="ORX74463.1"/>
    </source>
</evidence>
<feature type="compositionally biased region" description="Polar residues" evidence="1">
    <location>
        <begin position="496"/>
        <end position="517"/>
    </location>
</feature>
<feature type="compositionally biased region" description="Low complexity" evidence="1">
    <location>
        <begin position="477"/>
        <end position="495"/>
    </location>
</feature>
<organism evidence="2 3">
    <name type="scientific">Linderina pennispora</name>
    <dbReference type="NCBI Taxonomy" id="61395"/>
    <lineage>
        <taxon>Eukaryota</taxon>
        <taxon>Fungi</taxon>
        <taxon>Fungi incertae sedis</taxon>
        <taxon>Zoopagomycota</taxon>
        <taxon>Kickxellomycotina</taxon>
        <taxon>Kickxellomycetes</taxon>
        <taxon>Kickxellales</taxon>
        <taxon>Kickxellaceae</taxon>
        <taxon>Linderina</taxon>
    </lineage>
</organism>
<dbReference type="RefSeq" id="XP_040747674.1">
    <property type="nucleotide sequence ID" value="XM_040890033.1"/>
</dbReference>
<reference evidence="2 3" key="1">
    <citation type="submission" date="2016-07" db="EMBL/GenBank/DDBJ databases">
        <title>Pervasive Adenine N6-methylation of Active Genes in Fungi.</title>
        <authorList>
            <consortium name="DOE Joint Genome Institute"/>
            <person name="Mondo S.J."/>
            <person name="Dannebaum R.O."/>
            <person name="Kuo R.C."/>
            <person name="Labutti K."/>
            <person name="Haridas S."/>
            <person name="Kuo A."/>
            <person name="Salamov A."/>
            <person name="Ahrendt S.R."/>
            <person name="Lipzen A."/>
            <person name="Sullivan W."/>
            <person name="Andreopoulos W.B."/>
            <person name="Clum A."/>
            <person name="Lindquist E."/>
            <person name="Daum C."/>
            <person name="Ramamoorthy G.K."/>
            <person name="Gryganskyi A."/>
            <person name="Culley D."/>
            <person name="Magnuson J.K."/>
            <person name="James T.Y."/>
            <person name="O'Malley M.A."/>
            <person name="Stajich J.E."/>
            <person name="Spatafora J.W."/>
            <person name="Visel A."/>
            <person name="Grigoriev I.V."/>
        </authorList>
    </citation>
    <scope>NUCLEOTIDE SEQUENCE [LARGE SCALE GENOMIC DNA]</scope>
    <source>
        <strain evidence="2 3">ATCC 12442</strain>
    </source>
</reference>
<accession>A0A1Y1WLS5</accession>